<dbReference type="Gene3D" id="2.30.30.400">
    <property type="entry name" value="Rof-like"/>
    <property type="match status" value="1"/>
</dbReference>
<accession>A0ABM8DEB3</accession>
<keyword evidence="2" id="KW-1185">Reference proteome</keyword>
<reference evidence="1 2" key="1">
    <citation type="journal article" date="2023" name="Int. J. Syst. Evol. Microbiol.">
        <title>Physiological and genomic analyses of cobalamin (vitamin B12)-auxotrophy of Lysobacter auxotrophicus sp. nov., a methionine-auxotrophic chitinolytic bacterium isolated from chitin-treated soil.</title>
        <authorList>
            <person name="Saito A."/>
            <person name="Dohra H."/>
            <person name="Hamada M."/>
            <person name="Moriuchi R."/>
            <person name="Kotsuchibashi Y."/>
            <person name="Mori K."/>
        </authorList>
    </citation>
    <scope>NUCLEOTIDE SEQUENCE [LARGE SCALE GENOMIC DNA]</scope>
    <source>
        <strain evidence="1 2">5-21a</strain>
    </source>
</reference>
<dbReference type="RefSeq" id="WP_281778879.1">
    <property type="nucleotide sequence ID" value="NZ_AP027041.1"/>
</dbReference>
<dbReference type="InterPro" id="IPR023534">
    <property type="entry name" value="Rof/RNase_P-like"/>
</dbReference>
<organism evidence="1 2">
    <name type="scientific">Lysobacter auxotrophicus</name>
    <dbReference type="NCBI Taxonomy" id="2992573"/>
    <lineage>
        <taxon>Bacteria</taxon>
        <taxon>Pseudomonadati</taxon>
        <taxon>Pseudomonadota</taxon>
        <taxon>Gammaproteobacteria</taxon>
        <taxon>Lysobacterales</taxon>
        <taxon>Lysobacteraceae</taxon>
        <taxon>Lysobacter</taxon>
    </lineage>
</organism>
<evidence type="ECO:0000313" key="2">
    <source>
        <dbReference type="Proteomes" id="UP001317822"/>
    </source>
</evidence>
<evidence type="ECO:0000313" key="1">
    <source>
        <dbReference type="EMBL" id="BDU16909.1"/>
    </source>
</evidence>
<dbReference type="Proteomes" id="UP001317822">
    <property type="component" value="Chromosome"/>
</dbReference>
<proteinExistence type="predicted"/>
<name>A0ABM8DEB3_9GAMM</name>
<dbReference type="EMBL" id="AP027041">
    <property type="protein sequence ID" value="BDU16909.1"/>
    <property type="molecule type" value="Genomic_DNA"/>
</dbReference>
<dbReference type="InterPro" id="IPR038626">
    <property type="entry name" value="Rof-like_sf"/>
</dbReference>
<gene>
    <name evidence="1" type="ORF">LA521A_21100</name>
</gene>
<dbReference type="SUPFAM" id="SSF101744">
    <property type="entry name" value="Rof/RNase P subunit-like"/>
    <property type="match status" value="1"/>
</dbReference>
<protein>
    <submittedName>
        <fullName evidence="1">Transcriptional antiterminator Rof</fullName>
    </submittedName>
</protein>
<sequence length="85" mass="9881">MSRHYIPIDCEFHDVLEATATRRQVATVHYLDEEGRPRAVDARIADLYAKDGIEYMQLDDGRVIRQDRIVSIDGAQRSAFERRMT</sequence>